<dbReference type="Proteomes" id="UP000193450">
    <property type="component" value="Chromosome"/>
</dbReference>
<dbReference type="KEGG" id="osg:BST96_00785"/>
<feature type="domain" description="Rhodanese" evidence="1">
    <location>
        <begin position="34"/>
        <end position="109"/>
    </location>
</feature>
<dbReference type="EMBL" id="CP019343">
    <property type="protein sequence ID" value="ARN72775.1"/>
    <property type="molecule type" value="Genomic_DNA"/>
</dbReference>
<evidence type="ECO:0000313" key="3">
    <source>
        <dbReference type="Proteomes" id="UP000193450"/>
    </source>
</evidence>
<evidence type="ECO:0000313" key="2">
    <source>
        <dbReference type="EMBL" id="ARN72775.1"/>
    </source>
</evidence>
<dbReference type="InterPro" id="IPR001763">
    <property type="entry name" value="Rhodanese-like_dom"/>
</dbReference>
<accession>A0A1X9NA05</accession>
<dbReference type="SUPFAM" id="SSF52821">
    <property type="entry name" value="Rhodanese/Cell cycle control phosphatase"/>
    <property type="match status" value="1"/>
</dbReference>
<organism evidence="2 3">
    <name type="scientific">Oceanicoccus sagamiensis</name>
    <dbReference type="NCBI Taxonomy" id="716816"/>
    <lineage>
        <taxon>Bacteria</taxon>
        <taxon>Pseudomonadati</taxon>
        <taxon>Pseudomonadota</taxon>
        <taxon>Gammaproteobacteria</taxon>
        <taxon>Cellvibrionales</taxon>
        <taxon>Spongiibacteraceae</taxon>
        <taxon>Oceanicoccus</taxon>
    </lineage>
</organism>
<name>A0A1X9NA05_9GAMM</name>
<evidence type="ECO:0000259" key="1">
    <source>
        <dbReference type="PROSITE" id="PS50206"/>
    </source>
</evidence>
<sequence length="110" mass="12718">MTTDGVLGRLNIELFNQLIKQHVVSTISEQFESEQEEIRIIDVRHPVEYQQGHIHGSDNIPISFLRQKMTDFKQSLMYVVTPANDRRAELATYIMRQAGFKAYHLSDVPS</sequence>
<dbReference type="InterPro" id="IPR050229">
    <property type="entry name" value="GlpE_sulfurtransferase"/>
</dbReference>
<proteinExistence type="predicted"/>
<dbReference type="PANTHER" id="PTHR43031:SF16">
    <property type="entry name" value="OXIDOREDUCTASE"/>
    <property type="match status" value="1"/>
</dbReference>
<dbReference type="STRING" id="716816.BST96_00785"/>
<keyword evidence="3" id="KW-1185">Reference proteome</keyword>
<reference evidence="2 3" key="1">
    <citation type="submission" date="2016-11" db="EMBL/GenBank/DDBJ databases">
        <title>Trade-off between light-utilization and light-protection in marine flavobacteria.</title>
        <authorList>
            <person name="Kumagai Y."/>
        </authorList>
    </citation>
    <scope>NUCLEOTIDE SEQUENCE [LARGE SCALE GENOMIC DNA]</scope>
    <source>
        <strain evidence="2 3">NBRC 107125</strain>
    </source>
</reference>
<dbReference type="PANTHER" id="PTHR43031">
    <property type="entry name" value="FAD-DEPENDENT OXIDOREDUCTASE"/>
    <property type="match status" value="1"/>
</dbReference>
<dbReference type="PROSITE" id="PS50206">
    <property type="entry name" value="RHODANESE_3"/>
    <property type="match status" value="1"/>
</dbReference>
<dbReference type="Pfam" id="PF00581">
    <property type="entry name" value="Rhodanese"/>
    <property type="match status" value="1"/>
</dbReference>
<dbReference type="OrthoDB" id="9814704at2"/>
<protein>
    <recommendedName>
        <fullName evidence="1">Rhodanese domain-containing protein</fullName>
    </recommendedName>
</protein>
<dbReference type="AlphaFoldDB" id="A0A1X9NA05"/>
<dbReference type="Gene3D" id="3.40.250.10">
    <property type="entry name" value="Rhodanese-like domain"/>
    <property type="match status" value="1"/>
</dbReference>
<gene>
    <name evidence="2" type="ORF">BST96_00785</name>
</gene>
<dbReference type="RefSeq" id="WP_085756864.1">
    <property type="nucleotide sequence ID" value="NZ_CP019343.1"/>
</dbReference>
<dbReference type="InterPro" id="IPR036873">
    <property type="entry name" value="Rhodanese-like_dom_sf"/>
</dbReference>